<sequence>MPVGRPSCNHGCGCCRWNFRSHFPDTNVSWTLKIRMVLVCVFECGSILWPLSLNTADNCLSHCFYFDLIGFIIVLIYAPTHL</sequence>
<proteinExistence type="predicted"/>
<accession>A0A5D2SV25</accession>
<reference evidence="2 3" key="1">
    <citation type="submission" date="2019-07" db="EMBL/GenBank/DDBJ databases">
        <title>WGS assembly of Gossypium mustelinum.</title>
        <authorList>
            <person name="Chen Z.J."/>
            <person name="Sreedasyam A."/>
            <person name="Ando A."/>
            <person name="Song Q."/>
            <person name="De L."/>
            <person name="Hulse-Kemp A."/>
            <person name="Ding M."/>
            <person name="Ye W."/>
            <person name="Kirkbride R."/>
            <person name="Jenkins J."/>
            <person name="Plott C."/>
            <person name="Lovell J."/>
            <person name="Lin Y.-M."/>
            <person name="Vaughn R."/>
            <person name="Liu B."/>
            <person name="Li W."/>
            <person name="Simpson S."/>
            <person name="Scheffler B."/>
            <person name="Saski C."/>
            <person name="Grover C."/>
            <person name="Hu G."/>
            <person name="Conover J."/>
            <person name="Carlson J."/>
            <person name="Shu S."/>
            <person name="Boston L."/>
            <person name="Williams M."/>
            <person name="Peterson D."/>
            <person name="Mcgee K."/>
            <person name="Jones D."/>
            <person name="Wendel J."/>
            <person name="Stelly D."/>
            <person name="Grimwood J."/>
            <person name="Schmutz J."/>
        </authorList>
    </citation>
    <scope>NUCLEOTIDE SEQUENCE [LARGE SCALE GENOMIC DNA]</scope>
    <source>
        <strain evidence="2">1408120.09</strain>
    </source>
</reference>
<keyword evidence="3" id="KW-1185">Reference proteome</keyword>
<keyword evidence="1" id="KW-0812">Transmembrane</keyword>
<name>A0A5D2SV25_GOSMU</name>
<keyword evidence="1" id="KW-1133">Transmembrane helix</keyword>
<dbReference type="Proteomes" id="UP000323597">
    <property type="component" value="Chromosome D11"/>
</dbReference>
<evidence type="ECO:0000313" key="3">
    <source>
        <dbReference type="Proteomes" id="UP000323597"/>
    </source>
</evidence>
<protein>
    <submittedName>
        <fullName evidence="2">Uncharacterized protein</fullName>
    </submittedName>
</protein>
<evidence type="ECO:0000313" key="2">
    <source>
        <dbReference type="EMBL" id="TYI56532.1"/>
    </source>
</evidence>
<feature type="transmembrane region" description="Helical" evidence="1">
    <location>
        <begin position="63"/>
        <end position="80"/>
    </location>
</feature>
<feature type="transmembrane region" description="Helical" evidence="1">
    <location>
        <begin position="32"/>
        <end position="51"/>
    </location>
</feature>
<keyword evidence="1" id="KW-0472">Membrane</keyword>
<dbReference type="EMBL" id="CM017659">
    <property type="protein sequence ID" value="TYI56532.1"/>
    <property type="molecule type" value="Genomic_DNA"/>
</dbReference>
<dbReference type="AlphaFoldDB" id="A0A5D2SV25"/>
<organism evidence="2 3">
    <name type="scientific">Gossypium mustelinum</name>
    <name type="common">Cotton</name>
    <name type="synonym">Gossypium caicoense</name>
    <dbReference type="NCBI Taxonomy" id="34275"/>
    <lineage>
        <taxon>Eukaryota</taxon>
        <taxon>Viridiplantae</taxon>
        <taxon>Streptophyta</taxon>
        <taxon>Embryophyta</taxon>
        <taxon>Tracheophyta</taxon>
        <taxon>Spermatophyta</taxon>
        <taxon>Magnoliopsida</taxon>
        <taxon>eudicotyledons</taxon>
        <taxon>Gunneridae</taxon>
        <taxon>Pentapetalae</taxon>
        <taxon>rosids</taxon>
        <taxon>malvids</taxon>
        <taxon>Malvales</taxon>
        <taxon>Malvaceae</taxon>
        <taxon>Malvoideae</taxon>
        <taxon>Gossypium</taxon>
    </lineage>
</organism>
<evidence type="ECO:0000256" key="1">
    <source>
        <dbReference type="SAM" id="Phobius"/>
    </source>
</evidence>
<gene>
    <name evidence="2" type="ORF">E1A91_D11G216900v1</name>
</gene>